<name>A0ABT9P5H0_9ACTN</name>
<comment type="caution">
    <text evidence="1">The sequence shown here is derived from an EMBL/GenBank/DDBJ whole genome shotgun (WGS) entry which is preliminary data.</text>
</comment>
<dbReference type="Proteomes" id="UP001235712">
    <property type="component" value="Unassembled WGS sequence"/>
</dbReference>
<sequence length="428" mass="48639">MNPDELRRSALEEAEWSLMAEGIRCHETGARRAAYIIAWVACAEALTARLSSMSHGHGGLAKELEAYRNDPRDADLIRMGQQYGYLSEVEAETLRTIMKHRHQYAHPNSISPRAFEVEFAIEYATRTVLARQAKTTAKLAKQLAERIATDPEVIYSGVAPAKAWVDENADEIAPEAHSAFLISLATCEISSTNADAELLRQRRRTIIADLLERWRPDFTESRWKLREILDGSQWLDFACAVTTVDHWHLIPNNLQPKLVQRVIREANPQERSRPPWSGLAEVARDPRTGNQEIRDALVGWANVVDLRVLKVDPWQPMLLEFTSSRLRTALTSPSWGSDGDRVEADRKTAAELLSWLRIAELNRLDTEEQQQLARSLMSAALTHASEEALTAAQRQVRFHDKSSLPFHETLKQILEDPERFKKDEEPPF</sequence>
<dbReference type="EMBL" id="JAUSQZ010000001">
    <property type="protein sequence ID" value="MDP9827300.1"/>
    <property type="molecule type" value="Genomic_DNA"/>
</dbReference>
<organism evidence="1 2">
    <name type="scientific">Kineosporia succinea</name>
    <dbReference type="NCBI Taxonomy" id="84632"/>
    <lineage>
        <taxon>Bacteria</taxon>
        <taxon>Bacillati</taxon>
        <taxon>Actinomycetota</taxon>
        <taxon>Actinomycetes</taxon>
        <taxon>Kineosporiales</taxon>
        <taxon>Kineosporiaceae</taxon>
        <taxon>Kineosporia</taxon>
    </lineage>
</organism>
<evidence type="ECO:0000313" key="2">
    <source>
        <dbReference type="Proteomes" id="UP001235712"/>
    </source>
</evidence>
<gene>
    <name evidence="1" type="ORF">J2S57_003049</name>
</gene>
<keyword evidence="2" id="KW-1185">Reference proteome</keyword>
<dbReference type="RefSeq" id="WP_307243175.1">
    <property type="nucleotide sequence ID" value="NZ_JAUSQZ010000001.1"/>
</dbReference>
<evidence type="ECO:0000313" key="1">
    <source>
        <dbReference type="EMBL" id="MDP9827300.1"/>
    </source>
</evidence>
<accession>A0ABT9P5H0</accession>
<proteinExistence type="predicted"/>
<protein>
    <submittedName>
        <fullName evidence="1">Uncharacterized protein</fullName>
    </submittedName>
</protein>
<reference evidence="1 2" key="1">
    <citation type="submission" date="2023-07" db="EMBL/GenBank/DDBJ databases">
        <title>Sequencing the genomes of 1000 actinobacteria strains.</title>
        <authorList>
            <person name="Klenk H.-P."/>
        </authorList>
    </citation>
    <scope>NUCLEOTIDE SEQUENCE [LARGE SCALE GENOMIC DNA]</scope>
    <source>
        <strain evidence="1 2">DSM 44388</strain>
    </source>
</reference>